<organism evidence="2 3">
    <name type="scientific">Aspergillus oryzae</name>
    <name type="common">Yellow koji mold</name>
    <dbReference type="NCBI Taxonomy" id="5062"/>
    <lineage>
        <taxon>Eukaryota</taxon>
        <taxon>Fungi</taxon>
        <taxon>Dikarya</taxon>
        <taxon>Ascomycota</taxon>
        <taxon>Pezizomycotina</taxon>
        <taxon>Eurotiomycetes</taxon>
        <taxon>Eurotiomycetidae</taxon>
        <taxon>Eurotiales</taxon>
        <taxon>Aspergillaceae</taxon>
        <taxon>Aspergillus</taxon>
        <taxon>Aspergillus subgen. Circumdati</taxon>
    </lineage>
</organism>
<sequence>MMSEIAWFGAHVDSGIGEDGRWNQQNDGVEDDHVPNLPKNLGILHDQVKPRIEDDRLPGNHKIETDRGEGDCEPQRPFRKEFQQEADSMGYDTEYIGQQHRPEVQPCILVEDKED</sequence>
<comment type="caution">
    <text evidence="2">The sequence shown here is derived from an EMBL/GenBank/DDBJ whole genome shotgun (WGS) entry which is preliminary data.</text>
</comment>
<feature type="compositionally biased region" description="Basic and acidic residues" evidence="1">
    <location>
        <begin position="46"/>
        <end position="75"/>
    </location>
</feature>
<dbReference type="Proteomes" id="UP001165205">
    <property type="component" value="Unassembled WGS sequence"/>
</dbReference>
<reference evidence="2" key="1">
    <citation type="submission" date="2023-04" db="EMBL/GenBank/DDBJ databases">
        <title>Aspergillus oryzae NBRC 4228.</title>
        <authorList>
            <person name="Ichikawa N."/>
            <person name="Sato H."/>
            <person name="Tonouchi N."/>
        </authorList>
    </citation>
    <scope>NUCLEOTIDE SEQUENCE</scope>
    <source>
        <strain evidence="2">NBRC 4228</strain>
    </source>
</reference>
<gene>
    <name evidence="2" type="ORF">Aory04_001125500</name>
</gene>
<dbReference type="AlphaFoldDB" id="A0AAN4YVK0"/>
<accession>A0AAN4YVK0</accession>
<evidence type="ECO:0000313" key="3">
    <source>
        <dbReference type="Proteomes" id="UP001165205"/>
    </source>
</evidence>
<proteinExistence type="predicted"/>
<feature type="region of interest" description="Disordered" evidence="1">
    <location>
        <begin position="13"/>
        <end position="75"/>
    </location>
</feature>
<protein>
    <submittedName>
        <fullName evidence="2">Unnamed protein product</fullName>
    </submittedName>
</protein>
<evidence type="ECO:0000256" key="1">
    <source>
        <dbReference type="SAM" id="MobiDB-lite"/>
    </source>
</evidence>
<name>A0AAN4YVK0_ASPOZ</name>
<dbReference type="EMBL" id="BSYA01000191">
    <property type="protein sequence ID" value="GMG36170.1"/>
    <property type="molecule type" value="Genomic_DNA"/>
</dbReference>
<evidence type="ECO:0000313" key="2">
    <source>
        <dbReference type="EMBL" id="GMG36170.1"/>
    </source>
</evidence>